<keyword evidence="9" id="KW-1185">Reference proteome</keyword>
<keyword evidence="4 6" id="KW-1133">Transmembrane helix</keyword>
<evidence type="ECO:0000313" key="9">
    <source>
        <dbReference type="Proteomes" id="UP000503640"/>
    </source>
</evidence>
<feature type="transmembrane region" description="Helical" evidence="6">
    <location>
        <begin position="297"/>
        <end position="314"/>
    </location>
</feature>
<dbReference type="PANTHER" id="PTHR30619">
    <property type="entry name" value="DNA INTERNALIZATION/COMPETENCE PROTEIN COMEC/REC2"/>
    <property type="match status" value="1"/>
</dbReference>
<gene>
    <name evidence="8" type="ORF">AMYX_27870</name>
</gene>
<protein>
    <recommendedName>
        <fullName evidence="7">Metallo-beta-lactamase domain-containing protein</fullName>
    </recommendedName>
</protein>
<feature type="transmembrane region" description="Helical" evidence="6">
    <location>
        <begin position="212"/>
        <end position="234"/>
    </location>
</feature>
<evidence type="ECO:0000256" key="1">
    <source>
        <dbReference type="ARBA" id="ARBA00004651"/>
    </source>
</evidence>
<dbReference type="CDD" id="cd07731">
    <property type="entry name" value="ComA-like_MBL-fold"/>
    <property type="match status" value="1"/>
</dbReference>
<accession>A0A7I9VNQ6</accession>
<dbReference type="NCBIfam" id="TIGR00360">
    <property type="entry name" value="ComEC_N-term"/>
    <property type="match status" value="1"/>
</dbReference>
<dbReference type="NCBIfam" id="TIGR00361">
    <property type="entry name" value="ComEC_Rec2"/>
    <property type="match status" value="1"/>
</dbReference>
<dbReference type="InterPro" id="IPR004477">
    <property type="entry name" value="ComEC_N"/>
</dbReference>
<dbReference type="Pfam" id="PF03772">
    <property type="entry name" value="Competence"/>
    <property type="match status" value="1"/>
</dbReference>
<dbReference type="GO" id="GO:0005886">
    <property type="term" value="C:plasma membrane"/>
    <property type="evidence" value="ECO:0007669"/>
    <property type="project" value="UniProtKB-SubCell"/>
</dbReference>
<dbReference type="InterPro" id="IPR004797">
    <property type="entry name" value="Competence_ComEC/Rec2"/>
</dbReference>
<dbReference type="SUPFAM" id="SSF56281">
    <property type="entry name" value="Metallo-hydrolase/oxidoreductase"/>
    <property type="match status" value="1"/>
</dbReference>
<feature type="transmembrane region" description="Helical" evidence="6">
    <location>
        <begin position="393"/>
        <end position="413"/>
    </location>
</feature>
<organism evidence="8 9">
    <name type="scientific">Anaeromyxobacter diazotrophicus</name>
    <dbReference type="NCBI Taxonomy" id="2590199"/>
    <lineage>
        <taxon>Bacteria</taxon>
        <taxon>Pseudomonadati</taxon>
        <taxon>Myxococcota</taxon>
        <taxon>Myxococcia</taxon>
        <taxon>Myxococcales</taxon>
        <taxon>Cystobacterineae</taxon>
        <taxon>Anaeromyxobacteraceae</taxon>
        <taxon>Anaeromyxobacter</taxon>
    </lineage>
</organism>
<dbReference type="InterPro" id="IPR036866">
    <property type="entry name" value="RibonucZ/Hydroxyglut_hydro"/>
</dbReference>
<dbReference type="InterPro" id="IPR025405">
    <property type="entry name" value="DUF4131"/>
</dbReference>
<feature type="transmembrane region" description="Helical" evidence="6">
    <location>
        <begin position="358"/>
        <end position="381"/>
    </location>
</feature>
<dbReference type="SMART" id="SM00849">
    <property type="entry name" value="Lactamase_B"/>
    <property type="match status" value="1"/>
</dbReference>
<dbReference type="GO" id="GO:0030420">
    <property type="term" value="P:establishment of competence for transformation"/>
    <property type="evidence" value="ECO:0007669"/>
    <property type="project" value="InterPro"/>
</dbReference>
<feature type="domain" description="Metallo-beta-lactamase" evidence="7">
    <location>
        <begin position="516"/>
        <end position="711"/>
    </location>
</feature>
<dbReference type="InterPro" id="IPR035681">
    <property type="entry name" value="ComA-like_MBL"/>
</dbReference>
<reference evidence="9" key="1">
    <citation type="journal article" date="2020" name="Appl. Environ. Microbiol.">
        <title>Diazotrophic Anaeromyxobacter Isolates from Soils.</title>
        <authorList>
            <person name="Masuda Y."/>
            <person name="Yamanaka H."/>
            <person name="Xu Z.X."/>
            <person name="Shiratori Y."/>
            <person name="Aono T."/>
            <person name="Amachi S."/>
            <person name="Senoo K."/>
            <person name="Itoh H."/>
        </authorList>
    </citation>
    <scope>NUCLEOTIDE SEQUENCE [LARGE SCALE GENOMIC DNA]</scope>
    <source>
        <strain evidence="9">R267</strain>
    </source>
</reference>
<evidence type="ECO:0000256" key="5">
    <source>
        <dbReference type="ARBA" id="ARBA00023136"/>
    </source>
</evidence>
<dbReference type="Gene3D" id="3.60.15.10">
    <property type="entry name" value="Ribonuclease Z/Hydroxyacylglutathione hydrolase-like"/>
    <property type="match status" value="1"/>
</dbReference>
<sequence>MRRPLPALALGFAAGVAWPGAGWPLPAAALAALLALSPPLAPLAFACAGYAAAAATRARVPAAAAPAEGIVQGRVASVPERFEGQVRFTLRTAGADLLATAPDLPWPIALGDRLRLQARLRAPEGQRNPGGRDRAAELRARGVALEAHASAPPIRAGPPSPLAHLELARVRFAAAAASALPPREAGLVRAIGTGDRGGVDPATADAFARSGLAHLLSVSGLHLAVVALGAYRLLRAGLARAGPLARRGDVRRPAALLALPLAALYALATGADVPVVRSALAAALGFGAVLFDREADALSGIALALVAVLAFQPGALFDPSLQLSFASVAGLALLSGPLRRALPWPPERERWWGRARELLLASACASAAATLATAPIVAFHFRRLSLLAPISNLAGVPLGSALTVVAALAAAAGSLTPGAAPPLLLAARPLATALLWVNDRCAAPSWSSVGVGSPSLLGCALCYLGLLGAFRLRGAARAGAAALALAGLLAPAPLRHALAVRRGGLEVTFLSVGQGDAAALLLPDGSAVLVDGGGEAQGHGDPGARDVLPWLRDAGVRRLAAVFLSHPHPDHLAGLAAVARALPVERFFTSGRPGDEATAASFAALPPAFPLSPGQAYERAGVRVEVLGPPAGSEAWSENDASLVLRVDHGAVAFLLCGDVEAEGEAALLSGGADRLAAQVVKVPHHGSATSSGPGLVAAARARWAVVTAGRDNRFGFPSPEVVARWEASGAEVVRTSAGAARFLSDGRTVRRAPAASSLDALALWAERP</sequence>
<name>A0A7I9VNQ6_9BACT</name>
<evidence type="ECO:0000313" key="8">
    <source>
        <dbReference type="EMBL" id="GEJ58046.1"/>
    </source>
</evidence>
<evidence type="ECO:0000256" key="6">
    <source>
        <dbReference type="SAM" id="Phobius"/>
    </source>
</evidence>
<evidence type="ECO:0000256" key="3">
    <source>
        <dbReference type="ARBA" id="ARBA00022692"/>
    </source>
</evidence>
<dbReference type="InterPro" id="IPR001279">
    <property type="entry name" value="Metallo-B-lactamas"/>
</dbReference>
<dbReference type="AlphaFoldDB" id="A0A7I9VNQ6"/>
<dbReference type="RefSeq" id="WP_235969634.1">
    <property type="nucleotide sequence ID" value="NZ_BJTG01000006.1"/>
</dbReference>
<keyword evidence="3 6" id="KW-0812">Transmembrane</keyword>
<dbReference type="InterPro" id="IPR052159">
    <property type="entry name" value="Competence_DNA_uptake"/>
</dbReference>
<dbReference type="Pfam" id="PF00753">
    <property type="entry name" value="Lactamase_B"/>
    <property type="match status" value="1"/>
</dbReference>
<evidence type="ECO:0000256" key="2">
    <source>
        <dbReference type="ARBA" id="ARBA00022475"/>
    </source>
</evidence>
<comment type="subcellular location">
    <subcellularLocation>
        <location evidence="1">Cell membrane</location>
        <topology evidence="1">Multi-pass membrane protein</topology>
    </subcellularLocation>
</comment>
<evidence type="ECO:0000256" key="4">
    <source>
        <dbReference type="ARBA" id="ARBA00022989"/>
    </source>
</evidence>
<comment type="caution">
    <text evidence="8">The sequence shown here is derived from an EMBL/GenBank/DDBJ whole genome shotgun (WGS) entry which is preliminary data.</text>
</comment>
<proteinExistence type="predicted"/>
<dbReference type="PANTHER" id="PTHR30619:SF1">
    <property type="entry name" value="RECOMBINATION PROTEIN 2"/>
    <property type="match status" value="1"/>
</dbReference>
<dbReference type="Pfam" id="PF13567">
    <property type="entry name" value="DUF4131"/>
    <property type="match status" value="1"/>
</dbReference>
<feature type="transmembrane region" description="Helical" evidence="6">
    <location>
        <begin position="449"/>
        <end position="470"/>
    </location>
</feature>
<feature type="transmembrane region" description="Helical" evidence="6">
    <location>
        <begin position="476"/>
        <end position="494"/>
    </location>
</feature>
<evidence type="ECO:0000259" key="7">
    <source>
        <dbReference type="SMART" id="SM00849"/>
    </source>
</evidence>
<keyword evidence="2" id="KW-1003">Cell membrane</keyword>
<feature type="transmembrane region" description="Helical" evidence="6">
    <location>
        <begin position="255"/>
        <end position="277"/>
    </location>
</feature>
<dbReference type="EMBL" id="BJTG01000006">
    <property type="protein sequence ID" value="GEJ58046.1"/>
    <property type="molecule type" value="Genomic_DNA"/>
</dbReference>
<keyword evidence="5 6" id="KW-0472">Membrane</keyword>
<dbReference type="Proteomes" id="UP000503640">
    <property type="component" value="Unassembled WGS sequence"/>
</dbReference>